<name>A0ABX2HQF8_9FIRM</name>
<evidence type="ECO:0000313" key="3">
    <source>
        <dbReference type="Proteomes" id="UP000669239"/>
    </source>
</evidence>
<gene>
    <name evidence="2" type="ORF">G5B36_19735</name>
</gene>
<dbReference type="Pfam" id="PF01381">
    <property type="entry name" value="HTH_3"/>
    <property type="match status" value="1"/>
</dbReference>
<feature type="domain" description="HTH cro/C1-type" evidence="1">
    <location>
        <begin position="18"/>
        <end position="55"/>
    </location>
</feature>
<dbReference type="InterPro" id="IPR010982">
    <property type="entry name" value="Lambda_DNA-bd_dom_sf"/>
</dbReference>
<reference evidence="2 3" key="1">
    <citation type="journal article" date="2020" name="Cell Host Microbe">
        <title>Functional and Genomic Variation between Human-Derived Isolates of Lachnospiraceae Reveals Inter- and Intra-Species Diversity.</title>
        <authorList>
            <person name="Sorbara M.T."/>
            <person name="Littmann E.R."/>
            <person name="Fontana E."/>
            <person name="Moody T.U."/>
            <person name="Kohout C.E."/>
            <person name="Gjonbalaj M."/>
            <person name="Eaton V."/>
            <person name="Seok R."/>
            <person name="Leiner I.M."/>
            <person name="Pamer E.G."/>
        </authorList>
    </citation>
    <scope>NUCLEOTIDE SEQUENCE [LARGE SCALE GENOMIC DNA]</scope>
    <source>
        <strain evidence="2 3">MSK.1.17</strain>
    </source>
</reference>
<keyword evidence="3" id="KW-1185">Reference proteome</keyword>
<dbReference type="Proteomes" id="UP000669239">
    <property type="component" value="Unassembled WGS sequence"/>
</dbReference>
<dbReference type="SUPFAM" id="SSF47413">
    <property type="entry name" value="lambda repressor-like DNA-binding domains"/>
    <property type="match status" value="1"/>
</dbReference>
<proteinExistence type="predicted"/>
<sequence>MGTIGERLEYVRSTILSMNQKDFSQLIGVSQGALSAIENNKRGLPMEAIIELMKYSKKDNLFSCYWILTGMDEPSTDKGLSVDQEELISTYSQLDRRGQHRVHTIIYEELDRMEQAKNSAKVG</sequence>
<protein>
    <submittedName>
        <fullName evidence="2">Helix-turn-helix transcriptional regulator</fullName>
    </submittedName>
</protein>
<accession>A0ABX2HQF8</accession>
<comment type="caution">
    <text evidence="2">The sequence shown here is derived from an EMBL/GenBank/DDBJ whole genome shotgun (WGS) entry which is preliminary data.</text>
</comment>
<dbReference type="Gene3D" id="1.10.260.40">
    <property type="entry name" value="lambda repressor-like DNA-binding domains"/>
    <property type="match status" value="1"/>
</dbReference>
<organism evidence="2 3">
    <name type="scientific">Enterocloster aldenensis</name>
    <dbReference type="NCBI Taxonomy" id="358742"/>
    <lineage>
        <taxon>Bacteria</taxon>
        <taxon>Bacillati</taxon>
        <taxon>Bacillota</taxon>
        <taxon>Clostridia</taxon>
        <taxon>Lachnospirales</taxon>
        <taxon>Lachnospiraceae</taxon>
        <taxon>Enterocloster</taxon>
    </lineage>
</organism>
<dbReference type="RefSeq" id="WP_151189888.1">
    <property type="nucleotide sequence ID" value="NZ_JAAITT010000032.1"/>
</dbReference>
<evidence type="ECO:0000259" key="1">
    <source>
        <dbReference type="PROSITE" id="PS50943"/>
    </source>
</evidence>
<dbReference type="EMBL" id="JAAITT010000032">
    <property type="protein sequence ID" value="NSJ50922.1"/>
    <property type="molecule type" value="Genomic_DNA"/>
</dbReference>
<dbReference type="CDD" id="cd00093">
    <property type="entry name" value="HTH_XRE"/>
    <property type="match status" value="1"/>
</dbReference>
<evidence type="ECO:0000313" key="2">
    <source>
        <dbReference type="EMBL" id="NSJ50922.1"/>
    </source>
</evidence>
<dbReference type="PROSITE" id="PS50943">
    <property type="entry name" value="HTH_CROC1"/>
    <property type="match status" value="1"/>
</dbReference>
<dbReference type="InterPro" id="IPR001387">
    <property type="entry name" value="Cro/C1-type_HTH"/>
</dbReference>